<dbReference type="InterPro" id="IPR058627">
    <property type="entry name" value="MdtA-like_C"/>
</dbReference>
<feature type="domain" description="CzcB-like barrel-sandwich hybrid" evidence="6">
    <location>
        <begin position="92"/>
        <end position="216"/>
    </location>
</feature>
<accession>A0A2S5A1E2</accession>
<gene>
    <name evidence="7" type="ORF">C3K47_11550</name>
</gene>
<dbReference type="Pfam" id="PF25893">
    <property type="entry name" value="HH_CzcB"/>
    <property type="match status" value="1"/>
</dbReference>
<dbReference type="Pfam" id="PF25973">
    <property type="entry name" value="BSH_CzcB"/>
    <property type="match status" value="1"/>
</dbReference>
<keyword evidence="3" id="KW-0732">Signal</keyword>
<evidence type="ECO:0000259" key="5">
    <source>
        <dbReference type="Pfam" id="PF25967"/>
    </source>
</evidence>
<dbReference type="Gene3D" id="2.40.420.20">
    <property type="match status" value="1"/>
</dbReference>
<feature type="domain" description="CzcB-like alpha-helical hairpin" evidence="4">
    <location>
        <begin position="129"/>
        <end position="180"/>
    </location>
</feature>
<sequence>MNKYKSLSVIALAGLMAACGSTNSDNKKEKLETLKKEQAKISAQIKEIEEELANNDTSTTKKIRYVEVANVAQSNFKHYIDIQGKIEAIENVNVSAQMPGTITNLYVTEGQAVKKGQVLAQLNNAVLLSQVEVIKTNLELANTVYSRQKALWDQKIGTEIQYLQAQANKEGLERQLATMKDQIDLSKIKSPINGTIDAVFAKLGDAASPGVPAFRVVNASNLKARATVAESYAASIKAGDQVKVLLPDLNKEVDAKVTFVSRSIDPLTRSFTVEAKLPSEASYRANMVAVLKIVDYSSASAIAVPINAVQNVNDETFVLVAEKQAGKDVAAKKAVKVGRTYNSQAEITSGLVAGDKLIVVGYQGLNNGEAIKF</sequence>
<dbReference type="Proteomes" id="UP000236893">
    <property type="component" value="Unassembled WGS sequence"/>
</dbReference>
<dbReference type="InterPro" id="IPR006143">
    <property type="entry name" value="RND_pump_MFP"/>
</dbReference>
<dbReference type="EMBL" id="PQVF01000007">
    <property type="protein sequence ID" value="POY36375.1"/>
    <property type="molecule type" value="Genomic_DNA"/>
</dbReference>
<reference evidence="7 8" key="1">
    <citation type="submission" date="2018-01" db="EMBL/GenBank/DDBJ databases">
        <authorList>
            <person name="Gaut B.S."/>
            <person name="Morton B.R."/>
            <person name="Clegg M.T."/>
            <person name="Duvall M.R."/>
        </authorList>
    </citation>
    <scope>NUCLEOTIDE SEQUENCE [LARGE SCALE GENOMIC DNA]</scope>
    <source>
        <strain evidence="7 8">HR-AV</strain>
    </source>
</reference>
<evidence type="ECO:0000313" key="7">
    <source>
        <dbReference type="EMBL" id="POY36375.1"/>
    </source>
</evidence>
<evidence type="ECO:0000259" key="4">
    <source>
        <dbReference type="Pfam" id="PF25893"/>
    </source>
</evidence>
<comment type="caution">
    <text evidence="7">The sequence shown here is derived from an EMBL/GenBank/DDBJ whole genome shotgun (WGS) entry which is preliminary data.</text>
</comment>
<dbReference type="OrthoDB" id="9806939at2"/>
<evidence type="ECO:0000256" key="3">
    <source>
        <dbReference type="SAM" id="SignalP"/>
    </source>
</evidence>
<dbReference type="Gene3D" id="1.10.287.470">
    <property type="entry name" value="Helix hairpin bin"/>
    <property type="match status" value="1"/>
</dbReference>
<feature type="coiled-coil region" evidence="2">
    <location>
        <begin position="162"/>
        <end position="189"/>
    </location>
</feature>
<dbReference type="GO" id="GO:1990281">
    <property type="term" value="C:efflux pump complex"/>
    <property type="evidence" value="ECO:0007669"/>
    <property type="project" value="TreeGrafter"/>
</dbReference>
<dbReference type="AlphaFoldDB" id="A0A2S5A1E2"/>
<dbReference type="Gene3D" id="2.40.50.100">
    <property type="match status" value="1"/>
</dbReference>
<evidence type="ECO:0000313" key="8">
    <source>
        <dbReference type="Proteomes" id="UP000236893"/>
    </source>
</evidence>
<feature type="signal peptide" evidence="3">
    <location>
        <begin position="1"/>
        <end position="24"/>
    </location>
</feature>
<proteinExistence type="inferred from homology"/>
<keyword evidence="2" id="KW-0175">Coiled coil</keyword>
<dbReference type="RefSeq" id="WP_103789293.1">
    <property type="nucleotide sequence ID" value="NZ_PQVF01000007.1"/>
</dbReference>
<dbReference type="PROSITE" id="PS51257">
    <property type="entry name" value="PROKAR_LIPOPROTEIN"/>
    <property type="match status" value="1"/>
</dbReference>
<dbReference type="NCBIfam" id="TIGR01730">
    <property type="entry name" value="RND_mfp"/>
    <property type="match status" value="1"/>
</dbReference>
<feature type="coiled-coil region" evidence="2">
    <location>
        <begin position="24"/>
        <end position="54"/>
    </location>
</feature>
<dbReference type="InterPro" id="IPR058648">
    <property type="entry name" value="HH_CzcB-like"/>
</dbReference>
<feature type="chain" id="PRO_5015602259" evidence="3">
    <location>
        <begin position="25"/>
        <end position="373"/>
    </location>
</feature>
<name>A0A2S5A1E2_9SPHI</name>
<dbReference type="SUPFAM" id="SSF111369">
    <property type="entry name" value="HlyD-like secretion proteins"/>
    <property type="match status" value="1"/>
</dbReference>
<organism evidence="7 8">
    <name type="scientific">Solitalea longa</name>
    <dbReference type="NCBI Taxonomy" id="2079460"/>
    <lineage>
        <taxon>Bacteria</taxon>
        <taxon>Pseudomonadati</taxon>
        <taxon>Bacteroidota</taxon>
        <taxon>Sphingobacteriia</taxon>
        <taxon>Sphingobacteriales</taxon>
        <taxon>Sphingobacteriaceae</taxon>
        <taxon>Solitalea</taxon>
    </lineage>
</organism>
<keyword evidence="8" id="KW-1185">Reference proteome</keyword>
<dbReference type="PANTHER" id="PTHR30469:SF15">
    <property type="entry name" value="HLYD FAMILY OF SECRETION PROTEINS"/>
    <property type="match status" value="1"/>
</dbReference>
<protein>
    <submittedName>
        <fullName evidence="7">Efflux RND transporter periplasmic adaptor subunit</fullName>
    </submittedName>
</protein>
<evidence type="ECO:0000259" key="6">
    <source>
        <dbReference type="Pfam" id="PF25973"/>
    </source>
</evidence>
<evidence type="ECO:0000256" key="2">
    <source>
        <dbReference type="SAM" id="Coils"/>
    </source>
</evidence>
<feature type="domain" description="Multidrug resistance protein MdtA-like C-terminal permuted SH3" evidence="5">
    <location>
        <begin position="301"/>
        <end position="363"/>
    </location>
</feature>
<dbReference type="InterPro" id="IPR058647">
    <property type="entry name" value="BSH_CzcB-like"/>
</dbReference>
<dbReference type="Pfam" id="PF25967">
    <property type="entry name" value="RND-MFP_C"/>
    <property type="match status" value="1"/>
</dbReference>
<dbReference type="PANTHER" id="PTHR30469">
    <property type="entry name" value="MULTIDRUG RESISTANCE PROTEIN MDTA"/>
    <property type="match status" value="1"/>
</dbReference>
<evidence type="ECO:0000256" key="1">
    <source>
        <dbReference type="ARBA" id="ARBA00009477"/>
    </source>
</evidence>
<dbReference type="Gene3D" id="2.40.30.170">
    <property type="match status" value="1"/>
</dbReference>
<comment type="similarity">
    <text evidence="1">Belongs to the membrane fusion protein (MFP) (TC 8.A.1) family.</text>
</comment>
<dbReference type="GO" id="GO:0015562">
    <property type="term" value="F:efflux transmembrane transporter activity"/>
    <property type="evidence" value="ECO:0007669"/>
    <property type="project" value="TreeGrafter"/>
</dbReference>